<dbReference type="PANTHER" id="PTHR36180">
    <property type="entry name" value="DNA-BINDING PROTEIN-RELATED-RELATED"/>
    <property type="match status" value="1"/>
</dbReference>
<gene>
    <name evidence="3" type="ORF">ABZZ21_01645</name>
</gene>
<organism evidence="3 4">
    <name type="scientific">Streptomyces ossamyceticus</name>
    <dbReference type="NCBI Taxonomy" id="249581"/>
    <lineage>
        <taxon>Bacteria</taxon>
        <taxon>Bacillati</taxon>
        <taxon>Actinomycetota</taxon>
        <taxon>Actinomycetes</taxon>
        <taxon>Kitasatosporales</taxon>
        <taxon>Streptomycetaceae</taxon>
        <taxon>Streptomyces</taxon>
    </lineage>
</organism>
<name>A0ABV2US18_9ACTN</name>
<protein>
    <submittedName>
        <fullName evidence="3">Bro-N domain-containing protein</fullName>
    </submittedName>
</protein>
<dbReference type="Proteomes" id="UP001550210">
    <property type="component" value="Unassembled WGS sequence"/>
</dbReference>
<feature type="region of interest" description="Disordered" evidence="1">
    <location>
        <begin position="1"/>
        <end position="20"/>
    </location>
</feature>
<feature type="domain" description="Bro-N" evidence="2">
    <location>
        <begin position="19"/>
        <end position="139"/>
    </location>
</feature>
<evidence type="ECO:0000313" key="3">
    <source>
        <dbReference type="EMBL" id="MET9843289.1"/>
    </source>
</evidence>
<dbReference type="PANTHER" id="PTHR36180:SF2">
    <property type="entry name" value="BRO FAMILY PROTEIN"/>
    <property type="match status" value="1"/>
</dbReference>
<sequence length="315" mass="34496">MDEQNNTPPEEPTAPQQDAIDINDFVFAATGARVRRLTLVDGTHWFPAMDVAGNLGYSNTRDAVQSMVAQQHVTTLGDIARTVGQSDATRNIAGHGLRKTMKMVNLQGLIQLVNGCTKPESQPFKDWVSEVIETIQLDGSYALDRAPVQPAPTGGTAYAMPRQVADAIVRLEERNIRTDEMLTAFQREQNDLLRQINRSQSVMADALQDIAASLKRPDVHSDSSGATPEPKLTARDLLATWKARNLVVTEDIHSVAACLAPALVRGEASYRLEEIAARTGLSQERVNDCLRMLLKRGCVRQRGCTPDGAPVYVLP</sequence>
<dbReference type="RefSeq" id="WP_355390959.1">
    <property type="nucleotide sequence ID" value="NZ_JBEGHN010000045.1"/>
</dbReference>
<evidence type="ECO:0000259" key="2">
    <source>
        <dbReference type="PROSITE" id="PS51750"/>
    </source>
</evidence>
<dbReference type="PROSITE" id="PS51750">
    <property type="entry name" value="BRO_N"/>
    <property type="match status" value="1"/>
</dbReference>
<comment type="caution">
    <text evidence="3">The sequence shown here is derived from an EMBL/GenBank/DDBJ whole genome shotgun (WGS) entry which is preliminary data.</text>
</comment>
<reference evidence="3 4" key="1">
    <citation type="submission" date="2024-06" db="EMBL/GenBank/DDBJ databases">
        <title>The Natural Products Discovery Center: Release of the First 8490 Sequenced Strains for Exploring Actinobacteria Biosynthetic Diversity.</title>
        <authorList>
            <person name="Kalkreuter E."/>
            <person name="Kautsar S.A."/>
            <person name="Yang D."/>
            <person name="Bader C.D."/>
            <person name="Teijaro C.N."/>
            <person name="Fluegel L."/>
            <person name="Davis C.M."/>
            <person name="Simpson J.R."/>
            <person name="Lauterbach L."/>
            <person name="Steele A.D."/>
            <person name="Gui C."/>
            <person name="Meng S."/>
            <person name="Li G."/>
            <person name="Viehrig K."/>
            <person name="Ye F."/>
            <person name="Su P."/>
            <person name="Kiefer A.F."/>
            <person name="Nichols A."/>
            <person name="Cepeda A.J."/>
            <person name="Yan W."/>
            <person name="Fan B."/>
            <person name="Jiang Y."/>
            <person name="Adhikari A."/>
            <person name="Zheng C.-J."/>
            <person name="Schuster L."/>
            <person name="Cowan T.M."/>
            <person name="Smanski M.J."/>
            <person name="Chevrette M.G."/>
            <person name="De Carvalho L.P.S."/>
            <person name="Shen B."/>
        </authorList>
    </citation>
    <scope>NUCLEOTIDE SEQUENCE [LARGE SCALE GENOMIC DNA]</scope>
    <source>
        <strain evidence="3 4">NPDC006434</strain>
    </source>
</reference>
<accession>A0ABV2US18</accession>
<evidence type="ECO:0000313" key="4">
    <source>
        <dbReference type="Proteomes" id="UP001550210"/>
    </source>
</evidence>
<dbReference type="EMBL" id="JBEXPZ010000002">
    <property type="protein sequence ID" value="MET9843289.1"/>
    <property type="molecule type" value="Genomic_DNA"/>
</dbReference>
<dbReference type="Pfam" id="PF02498">
    <property type="entry name" value="Bro-N"/>
    <property type="match status" value="1"/>
</dbReference>
<keyword evidence="4" id="KW-1185">Reference proteome</keyword>
<dbReference type="InterPro" id="IPR003497">
    <property type="entry name" value="BRO_N_domain"/>
</dbReference>
<dbReference type="SMART" id="SM01040">
    <property type="entry name" value="Bro-N"/>
    <property type="match status" value="1"/>
</dbReference>
<evidence type="ECO:0000256" key="1">
    <source>
        <dbReference type="SAM" id="MobiDB-lite"/>
    </source>
</evidence>
<proteinExistence type="predicted"/>